<reference evidence="5" key="1">
    <citation type="journal article" date="2020" name="Stud. Mycol.">
        <title>101 Dothideomycetes genomes: a test case for predicting lifestyles and emergence of pathogens.</title>
        <authorList>
            <person name="Haridas S."/>
            <person name="Albert R."/>
            <person name="Binder M."/>
            <person name="Bloem J."/>
            <person name="Labutti K."/>
            <person name="Salamov A."/>
            <person name="Andreopoulos B."/>
            <person name="Baker S."/>
            <person name="Barry K."/>
            <person name="Bills G."/>
            <person name="Bluhm B."/>
            <person name="Cannon C."/>
            <person name="Castanera R."/>
            <person name="Culley D."/>
            <person name="Daum C."/>
            <person name="Ezra D."/>
            <person name="Gonzalez J."/>
            <person name="Henrissat B."/>
            <person name="Kuo A."/>
            <person name="Liang C."/>
            <person name="Lipzen A."/>
            <person name="Lutzoni F."/>
            <person name="Magnuson J."/>
            <person name="Mondo S."/>
            <person name="Nolan M."/>
            <person name="Ohm R."/>
            <person name="Pangilinan J."/>
            <person name="Park H.-J."/>
            <person name="Ramirez L."/>
            <person name="Alfaro M."/>
            <person name="Sun H."/>
            <person name="Tritt A."/>
            <person name="Yoshinaga Y."/>
            <person name="Zwiers L.-H."/>
            <person name="Turgeon B."/>
            <person name="Goodwin S."/>
            <person name="Spatafora J."/>
            <person name="Crous P."/>
            <person name="Grigoriev I."/>
        </authorList>
    </citation>
    <scope>NUCLEOTIDE SEQUENCE</scope>
    <source>
        <strain evidence="5">CBS 113979</strain>
    </source>
</reference>
<protein>
    <recommendedName>
        <fullName evidence="4">UBC core domain-containing protein</fullName>
    </recommendedName>
</protein>
<dbReference type="SUPFAM" id="SSF54495">
    <property type="entry name" value="UBC-like"/>
    <property type="match status" value="1"/>
</dbReference>
<accession>A0A6G1H5A0</accession>
<evidence type="ECO:0000256" key="3">
    <source>
        <dbReference type="SAM" id="MobiDB-lite"/>
    </source>
</evidence>
<dbReference type="CDD" id="cd23810">
    <property type="entry name" value="UBCc_BIRC6"/>
    <property type="match status" value="1"/>
</dbReference>
<feature type="compositionally biased region" description="Polar residues" evidence="3">
    <location>
        <begin position="97"/>
        <end position="106"/>
    </location>
</feature>
<feature type="domain" description="UBC core" evidence="4">
    <location>
        <begin position="506"/>
        <end position="663"/>
    </location>
</feature>
<feature type="region of interest" description="Disordered" evidence="3">
    <location>
        <begin position="753"/>
        <end position="781"/>
    </location>
</feature>
<evidence type="ECO:0000313" key="5">
    <source>
        <dbReference type="EMBL" id="KAF1988403.1"/>
    </source>
</evidence>
<feature type="compositionally biased region" description="Low complexity" evidence="3">
    <location>
        <begin position="39"/>
        <end position="58"/>
    </location>
</feature>
<keyword evidence="2" id="KW-0833">Ubl conjugation pathway</keyword>
<dbReference type="InterPro" id="IPR016135">
    <property type="entry name" value="UBQ-conjugating_enzyme/RWD"/>
</dbReference>
<dbReference type="EMBL" id="ML977149">
    <property type="protein sequence ID" value="KAF1988403.1"/>
    <property type="molecule type" value="Genomic_DNA"/>
</dbReference>
<organism evidence="5 6">
    <name type="scientific">Aulographum hederae CBS 113979</name>
    <dbReference type="NCBI Taxonomy" id="1176131"/>
    <lineage>
        <taxon>Eukaryota</taxon>
        <taxon>Fungi</taxon>
        <taxon>Dikarya</taxon>
        <taxon>Ascomycota</taxon>
        <taxon>Pezizomycotina</taxon>
        <taxon>Dothideomycetes</taxon>
        <taxon>Pleosporomycetidae</taxon>
        <taxon>Aulographales</taxon>
        <taxon>Aulographaceae</taxon>
    </lineage>
</organism>
<name>A0A6G1H5A0_9PEZI</name>
<feature type="compositionally biased region" description="Low complexity" evidence="3">
    <location>
        <begin position="84"/>
        <end position="96"/>
    </location>
</feature>
<evidence type="ECO:0000259" key="4">
    <source>
        <dbReference type="PROSITE" id="PS50127"/>
    </source>
</evidence>
<sequence length="781" mass="84006">MNSDEALARAEAIARDEAIARQFQKQLNMGFEDGPAWNQGAVAGSSSSAPRAPPSQQSYGQAQNYTAAQYSAAGPSSALPPAPNTYYQSQQPSTSSAKQGGPSSTSFPYDIDISADDIAVQQSARRIVAGSCSCQTKLLRGDGDITKLYTSFVQTNGSPTCCLTCPRAGCNNTMCISCGKEPNPASLTTVIWEGKRLSWCCEGGRLFIIWALLCAHDNQVATLTASSNSKKPSLDLSGFGSRYGGAQKSSGTGYSESSGQGFWGLSRERNTNLLPDQPPSTTVYIDQISTEVMSLIAGLLPTLARSSRFDANPPPILLSILRASSILDRAAEFLRSDSIEEVTSKARLYSKVCMFVTALSKHRATLPTVHSPRLGKAGKTLLQISFANGKVIDPNDSRASIASCFANMGTQSQSILQNARANAAAFSGADGRLTIEICQTLSGLAQSLNAVADRQRANLQALVRPGEEDPWHRENCVREVDDNVMFTTHHYSNEAQRMASSSVAPRRISKIVHEVGSMKTSLPPGIFLRHGSSRLDLMKAIVVGPEGTPYADGVFEFDIFCPAEYPNVPPKVSFRTTGHGRVGFNPNLYSNGKVCLSVLNTWPGEQWIAGKSTLLQVLVSIQGMIFCPDPFFNEPDLRQTPQTRAASTLYNTKTQNATVQWAMIDAIGTCPPLWQPVLAQHFKVNAERILRTAAGWANSSGARHGGSAVRGFFRGESIGMLGEGNGSDTPVSSQMAALRGALGAVDLGRRTSAQDTQAYNEQVRRGTSMRNQGSRDWFGEY</sequence>
<evidence type="ECO:0000256" key="1">
    <source>
        <dbReference type="ARBA" id="ARBA00022679"/>
    </source>
</evidence>
<dbReference type="SMART" id="SM00212">
    <property type="entry name" value="UBCc"/>
    <property type="match status" value="1"/>
</dbReference>
<evidence type="ECO:0000313" key="6">
    <source>
        <dbReference type="Proteomes" id="UP000800041"/>
    </source>
</evidence>
<dbReference type="Pfam" id="PF00179">
    <property type="entry name" value="UQ_con"/>
    <property type="match status" value="1"/>
</dbReference>
<keyword evidence="1" id="KW-0808">Transferase</keyword>
<evidence type="ECO:0000256" key="2">
    <source>
        <dbReference type="ARBA" id="ARBA00022786"/>
    </source>
</evidence>
<proteinExistence type="predicted"/>
<dbReference type="GO" id="GO:0016740">
    <property type="term" value="F:transferase activity"/>
    <property type="evidence" value="ECO:0007669"/>
    <property type="project" value="UniProtKB-KW"/>
</dbReference>
<dbReference type="OrthoDB" id="47801at2759"/>
<dbReference type="AlphaFoldDB" id="A0A6G1H5A0"/>
<feature type="region of interest" description="Disordered" evidence="3">
    <location>
        <begin position="31"/>
        <end position="106"/>
    </location>
</feature>
<gene>
    <name evidence="5" type="ORF">K402DRAFT_462255</name>
</gene>
<feature type="compositionally biased region" description="Polar residues" evidence="3">
    <location>
        <begin position="59"/>
        <end position="69"/>
    </location>
</feature>
<dbReference type="PROSITE" id="PS50127">
    <property type="entry name" value="UBC_2"/>
    <property type="match status" value="1"/>
</dbReference>
<dbReference type="InterPro" id="IPR000608">
    <property type="entry name" value="UBC"/>
</dbReference>
<dbReference type="Proteomes" id="UP000800041">
    <property type="component" value="Unassembled WGS sequence"/>
</dbReference>
<dbReference type="Gene3D" id="3.10.110.10">
    <property type="entry name" value="Ubiquitin Conjugating Enzyme"/>
    <property type="match status" value="1"/>
</dbReference>
<dbReference type="PANTHER" id="PTHR46116">
    <property type="entry name" value="(E3-INDEPENDENT) E2 UBIQUITIN-CONJUGATING ENZYME"/>
    <property type="match status" value="1"/>
</dbReference>
<keyword evidence="6" id="KW-1185">Reference proteome</keyword>